<evidence type="ECO:0000313" key="2">
    <source>
        <dbReference type="Proteomes" id="UP000605848"/>
    </source>
</evidence>
<keyword evidence="2" id="KW-1185">Reference proteome</keyword>
<comment type="caution">
    <text evidence="1">The sequence shown here is derived from an EMBL/GenBank/DDBJ whole genome shotgun (WGS) entry which is preliminary data.</text>
</comment>
<accession>A0A937D0Z6</accession>
<dbReference type="AlphaFoldDB" id="A0A937D0Z6"/>
<proteinExistence type="predicted"/>
<dbReference type="Proteomes" id="UP000605848">
    <property type="component" value="Unassembled WGS sequence"/>
</dbReference>
<dbReference type="EMBL" id="JAEQMY010000023">
    <property type="protein sequence ID" value="MBL0405497.1"/>
    <property type="molecule type" value="Genomic_DNA"/>
</dbReference>
<gene>
    <name evidence="1" type="ORF">JKG68_16125</name>
</gene>
<name>A0A937D0Z6_9HYPH</name>
<protein>
    <submittedName>
        <fullName evidence="1">Uncharacterized protein</fullName>
    </submittedName>
</protein>
<sequence length="57" mass="6262">MRLGAHAETFLERLAFRLNLGPKPLAYTQAAFQFARIIMAASKAGLFEALHDGGRTD</sequence>
<evidence type="ECO:0000313" key="1">
    <source>
        <dbReference type="EMBL" id="MBL0405497.1"/>
    </source>
</evidence>
<reference evidence="1" key="1">
    <citation type="submission" date="2021-01" db="EMBL/GenBank/DDBJ databases">
        <title>Microvirga sp.</title>
        <authorList>
            <person name="Kim M.K."/>
        </authorList>
    </citation>
    <scope>NUCLEOTIDE SEQUENCE</scope>
    <source>
        <strain evidence="1">5420S-16</strain>
    </source>
</reference>
<organism evidence="1 2">
    <name type="scientific">Microvirga aerilata</name>
    <dbReference type="NCBI Taxonomy" id="670292"/>
    <lineage>
        <taxon>Bacteria</taxon>
        <taxon>Pseudomonadati</taxon>
        <taxon>Pseudomonadota</taxon>
        <taxon>Alphaproteobacteria</taxon>
        <taxon>Hyphomicrobiales</taxon>
        <taxon>Methylobacteriaceae</taxon>
        <taxon>Microvirga</taxon>
    </lineage>
</organism>
<dbReference type="RefSeq" id="WP_202061411.1">
    <property type="nucleotide sequence ID" value="NZ_JAEQMY010000023.1"/>
</dbReference>